<dbReference type="EMBL" id="PEVH01000043">
    <property type="protein sequence ID" value="PIU99142.1"/>
    <property type="molecule type" value="Genomic_DNA"/>
</dbReference>
<reference evidence="2" key="1">
    <citation type="submission" date="2017-09" db="EMBL/GenBank/DDBJ databases">
        <title>Depth-based differentiation of microbial function through sediment-hosted aquifers and enrichment of novel symbionts in the deep terrestrial subsurface.</title>
        <authorList>
            <person name="Probst A.J."/>
            <person name="Ladd B."/>
            <person name="Jarett J.K."/>
            <person name="Geller-Mcgrath D.E."/>
            <person name="Sieber C.M.K."/>
            <person name="Emerson J.B."/>
            <person name="Anantharaman K."/>
            <person name="Thomas B.C."/>
            <person name="Malmstrom R."/>
            <person name="Stieglmeier M."/>
            <person name="Klingl A."/>
            <person name="Woyke T."/>
            <person name="Ryan C.M."/>
            <person name="Banfield J.F."/>
        </authorList>
    </citation>
    <scope>NUCLEOTIDE SEQUENCE [LARGE SCALE GENOMIC DNA]</scope>
</reference>
<proteinExistence type="predicted"/>
<organism evidence="1 2">
    <name type="scientific">Candidatus Wolfebacteria bacterium CG03_land_8_20_14_0_80_36_15</name>
    <dbReference type="NCBI Taxonomy" id="1975067"/>
    <lineage>
        <taxon>Bacteria</taxon>
        <taxon>Candidatus Wolfeibacteriota</taxon>
    </lineage>
</organism>
<accession>A0A2M7B7Q4</accession>
<evidence type="ECO:0000313" key="1">
    <source>
        <dbReference type="EMBL" id="PIU99142.1"/>
    </source>
</evidence>
<name>A0A2M7B7Q4_9BACT</name>
<dbReference type="AlphaFoldDB" id="A0A2M7B7Q4"/>
<dbReference type="Proteomes" id="UP000230131">
    <property type="component" value="Unassembled WGS sequence"/>
</dbReference>
<comment type="caution">
    <text evidence="1">The sequence shown here is derived from an EMBL/GenBank/DDBJ whole genome shotgun (WGS) entry which is preliminary data.</text>
</comment>
<sequence>MEKACSKIAKILRAGEERICDLEKKLSGITRKDEGMKDIVEENSKRIQESLNVLGVSAEAPAGEINDALISKIEADDNLLFEALKRPLLVTVDGCNSILEAARKIVNSQKSFFLKIDKAKELLEKNPPPKVIKVFGYNNIKELLNRENIFEVFSSLRFIEGNEWLNKIFLPEYKNLKPSDFEEREIKTLTINPKIVAAATEDEDFIKKKYHNISHLKELGVIFIIPVSLGVSGELIRNFSLLLHYFHEVSFYADIFRNLREENFSSGLVSLLQGQVIEEKLNPSERSQWLIIQRYLAKDDENDWRLFEPHINPEAIHWEKAENSLVKAGELLDGFSLELSFWGNLNWVGDYFKTDSSSLSGNDVLVSFNLVDTAMSLVKEKEMIKYLYHHQEALWNKIFSEYFGKDKMEEAIKENIIKGWFTI</sequence>
<gene>
    <name evidence="1" type="ORF">COS59_01325</name>
</gene>
<evidence type="ECO:0000313" key="2">
    <source>
        <dbReference type="Proteomes" id="UP000230131"/>
    </source>
</evidence>
<protein>
    <submittedName>
        <fullName evidence="1">Uncharacterized protein</fullName>
    </submittedName>
</protein>